<keyword evidence="3 6" id="KW-0975">Bacterial flagellum</keyword>
<comment type="caution">
    <text evidence="10">The sequence shown here is derived from an EMBL/GenBank/DDBJ whole genome shotgun (WGS) entry which is preliminary data.</text>
</comment>
<feature type="domain" description="Flagellar hook protein FlgE/F/G-like D1" evidence="9">
    <location>
        <begin position="81"/>
        <end position="147"/>
    </location>
</feature>
<evidence type="ECO:0000259" key="7">
    <source>
        <dbReference type="Pfam" id="PF00460"/>
    </source>
</evidence>
<accession>A0ABS8WBD7</accession>
<dbReference type="InterPro" id="IPR012836">
    <property type="entry name" value="FlgF"/>
</dbReference>
<dbReference type="NCBIfam" id="NF009280">
    <property type="entry name" value="PRK12640.1"/>
    <property type="match status" value="1"/>
</dbReference>
<dbReference type="Pfam" id="PF00460">
    <property type="entry name" value="Flg_bb_rod"/>
    <property type="match status" value="1"/>
</dbReference>
<dbReference type="Pfam" id="PF22692">
    <property type="entry name" value="LlgE_F_G_D1"/>
    <property type="match status" value="1"/>
</dbReference>
<dbReference type="InterPro" id="IPR053967">
    <property type="entry name" value="LlgE_F_G-like_D1"/>
</dbReference>
<dbReference type="InterPro" id="IPR020013">
    <property type="entry name" value="Flagellar_FlgE/F/G"/>
</dbReference>
<proteinExistence type="inferred from homology"/>
<dbReference type="PANTHER" id="PTHR30435">
    <property type="entry name" value="FLAGELLAR PROTEIN"/>
    <property type="match status" value="1"/>
</dbReference>
<comment type="subcellular location">
    <subcellularLocation>
        <location evidence="1 6">Bacterial flagellum basal body</location>
    </subcellularLocation>
</comment>
<gene>
    <name evidence="10" type="primary">flgF</name>
    <name evidence="10" type="ORF">K6Y31_12325</name>
</gene>
<dbReference type="NCBIfam" id="TIGR02490">
    <property type="entry name" value="flgF"/>
    <property type="match status" value="1"/>
</dbReference>
<protein>
    <recommendedName>
        <fullName evidence="5 6">Flagellar basal-body rod protein FlgF</fullName>
    </recommendedName>
</protein>
<feature type="domain" description="Flagellar basal body rod protein N-terminal" evidence="7">
    <location>
        <begin position="5"/>
        <end position="35"/>
    </location>
</feature>
<evidence type="ECO:0000256" key="4">
    <source>
        <dbReference type="ARBA" id="ARBA00038560"/>
    </source>
</evidence>
<dbReference type="Pfam" id="PF06429">
    <property type="entry name" value="Flg_bbr_C"/>
    <property type="match status" value="1"/>
</dbReference>
<dbReference type="SUPFAM" id="SSF117143">
    <property type="entry name" value="Flagellar hook protein flgE"/>
    <property type="match status" value="1"/>
</dbReference>
<dbReference type="NCBIfam" id="TIGR03506">
    <property type="entry name" value="FlgEFG_subfam"/>
    <property type="match status" value="1"/>
</dbReference>
<dbReference type="InterPro" id="IPR001444">
    <property type="entry name" value="Flag_bb_rod_N"/>
</dbReference>
<evidence type="ECO:0000256" key="1">
    <source>
        <dbReference type="ARBA" id="ARBA00004117"/>
    </source>
</evidence>
<organism evidence="10 11">
    <name type="scientific">Motilimonas cestriensis</name>
    <dbReference type="NCBI Taxonomy" id="2742685"/>
    <lineage>
        <taxon>Bacteria</taxon>
        <taxon>Pseudomonadati</taxon>
        <taxon>Pseudomonadota</taxon>
        <taxon>Gammaproteobacteria</taxon>
        <taxon>Alteromonadales</taxon>
        <taxon>Alteromonadales genera incertae sedis</taxon>
        <taxon>Motilimonas</taxon>
    </lineage>
</organism>
<evidence type="ECO:0000259" key="8">
    <source>
        <dbReference type="Pfam" id="PF06429"/>
    </source>
</evidence>
<evidence type="ECO:0000256" key="3">
    <source>
        <dbReference type="ARBA" id="ARBA00023143"/>
    </source>
</evidence>
<dbReference type="RefSeq" id="WP_233053116.1">
    <property type="nucleotide sequence ID" value="NZ_JAIMJA010000011.1"/>
</dbReference>
<feature type="domain" description="Flagellar basal-body/hook protein C-terminal" evidence="8">
    <location>
        <begin position="199"/>
        <end position="242"/>
    </location>
</feature>
<evidence type="ECO:0000256" key="2">
    <source>
        <dbReference type="ARBA" id="ARBA00009677"/>
    </source>
</evidence>
<comment type="subunit">
    <text evidence="4 6">The basal body constitutes a major portion of the flagellar organelle and consists of five rings (E,L,P,S, and M) mounted on a central rod. The rod consists of about 26 subunits of FlgG in the distal portion, and FlgB, FlgC and FlgF are thought to build up the proximal portion of the rod with about 6 subunits each.</text>
</comment>
<evidence type="ECO:0000256" key="5">
    <source>
        <dbReference type="ARBA" id="ARBA00040228"/>
    </source>
</evidence>
<dbReference type="InterPro" id="IPR010930">
    <property type="entry name" value="Flg_bb/hook_C_dom"/>
</dbReference>
<evidence type="ECO:0000313" key="10">
    <source>
        <dbReference type="EMBL" id="MCE2595607.1"/>
    </source>
</evidence>
<reference evidence="10 11" key="1">
    <citation type="journal article" date="2022" name="Environ. Microbiol. Rep.">
        <title>Eco-phylogenetic analyses reveal divergent evolution of vitamin B12 metabolism in the marine bacterial family 'Psychromonadaceae'.</title>
        <authorList>
            <person name="Jin X."/>
            <person name="Yang Y."/>
            <person name="Cao H."/>
            <person name="Gao B."/>
            <person name="Zhao Z."/>
        </authorList>
    </citation>
    <scope>NUCLEOTIDE SEQUENCE [LARGE SCALE GENOMIC DNA]</scope>
    <source>
        <strain evidence="10 11">MKS20</strain>
    </source>
</reference>
<sequence length="248" mass="26857">MDNLLYIAMSGAKENMNGIAVRGNNLANVNTTAFKSDLEQARSMQAFGPGLPSRVFSLTEVTSQNFEPGPLQTTGNNLDLAIDGQGWIAVQNPAGEEMYTRNGKLTIDVTGELKDMKGNSVLGINGTPIIFPLPLEKIEISRDGMVEIRPEGAPPNAMEELGTIKTVNPDVKNLMRGEDGFFRRADGQPEPAALGVEVVQGALEGSNVNAASEMTSLMNLQRQFEMQIKMMKTAEDIDRASDSLLRII</sequence>
<dbReference type="PANTHER" id="PTHR30435:SF18">
    <property type="entry name" value="FLAGELLAR BASAL-BODY ROD PROTEIN FLGF"/>
    <property type="match status" value="1"/>
</dbReference>
<dbReference type="InterPro" id="IPR037925">
    <property type="entry name" value="FlgE/F/G-like"/>
</dbReference>
<keyword evidence="10" id="KW-0966">Cell projection</keyword>
<name>A0ABS8WBD7_9GAMM</name>
<dbReference type="EMBL" id="JAIMJA010000011">
    <property type="protein sequence ID" value="MCE2595607.1"/>
    <property type="molecule type" value="Genomic_DNA"/>
</dbReference>
<evidence type="ECO:0000256" key="6">
    <source>
        <dbReference type="RuleBase" id="RU362116"/>
    </source>
</evidence>
<keyword evidence="10" id="KW-0969">Cilium</keyword>
<evidence type="ECO:0000313" key="11">
    <source>
        <dbReference type="Proteomes" id="UP001201273"/>
    </source>
</evidence>
<keyword evidence="10" id="KW-0282">Flagellum</keyword>
<keyword evidence="11" id="KW-1185">Reference proteome</keyword>
<comment type="similarity">
    <text evidence="2 6">Belongs to the flagella basal body rod proteins family.</text>
</comment>
<dbReference type="Proteomes" id="UP001201273">
    <property type="component" value="Unassembled WGS sequence"/>
</dbReference>
<evidence type="ECO:0000259" key="9">
    <source>
        <dbReference type="Pfam" id="PF22692"/>
    </source>
</evidence>